<protein>
    <submittedName>
        <fullName evidence="1">Putative capsid</fullName>
    </submittedName>
</protein>
<accession>A0A2K9LSU4</accession>
<dbReference type="EMBL" id="KY487846">
    <property type="protein sequence ID" value="AUM61761.1"/>
    <property type="molecule type" value="Genomic_DNA"/>
</dbReference>
<dbReference type="InterPro" id="IPR029053">
    <property type="entry name" value="Viral_coat"/>
</dbReference>
<dbReference type="Gene3D" id="2.60.120.20">
    <property type="match status" value="1"/>
</dbReference>
<reference evidence="1" key="1">
    <citation type="submission" date="2017-01" db="EMBL/GenBank/DDBJ databases">
        <title>High-throughput sequencing uncovers low homogeneity in the biogeography of single-stranded DNA viruses.</title>
        <authorList>
            <person name="Pearson V.M."/>
            <person name="Rokyta D.R."/>
        </authorList>
    </citation>
    <scope>NUCLEOTIDE SEQUENCE</scope>
</reference>
<evidence type="ECO:0000313" key="1">
    <source>
        <dbReference type="EMBL" id="AUM61761.1"/>
    </source>
</evidence>
<organism evidence="1">
    <name type="scientific">uncultured virus</name>
    <dbReference type="NCBI Taxonomy" id="340016"/>
    <lineage>
        <taxon>Viruses</taxon>
        <taxon>environmental samples</taxon>
    </lineage>
</organism>
<gene>
    <name evidence="1" type="primary">Cap</name>
</gene>
<sequence>MVYVKRSNKRNSKSKALSRKNIYTKTSAKSQSNQIVALTKRVSALSKRNRLELLRYPVGVSTTSVTFDSSALSAVQYTQAVNMVSFCKGSWTHLRKLAIHGILSYADNDSAATPRPSGISQAATARLIIWQNLRSNSSAMTLDDILSVGWSGADYQMNTVRPLRDGVTSVAKILYHKVFNISHQRPQIPFKISINKLLNYHKEDNAAFTIGRGSIYIAWVTSGLEWTAGGYIETINLVSQPTVFYHEEQ</sequence>
<name>A0A2K9LSU4_9VIRU</name>
<proteinExistence type="predicted"/>